<keyword evidence="1" id="KW-0175">Coiled coil</keyword>
<evidence type="ECO:0000313" key="2">
    <source>
        <dbReference type="EMBL" id="RED61708.1"/>
    </source>
</evidence>
<protein>
    <recommendedName>
        <fullName evidence="4">PilX-like prepilin protein</fullName>
    </recommendedName>
</protein>
<evidence type="ECO:0000313" key="3">
    <source>
        <dbReference type="Proteomes" id="UP000256869"/>
    </source>
</evidence>
<evidence type="ECO:0000256" key="1">
    <source>
        <dbReference type="SAM" id="Coils"/>
    </source>
</evidence>
<feature type="coiled-coil region" evidence="1">
    <location>
        <begin position="67"/>
        <end position="94"/>
    </location>
</feature>
<reference evidence="2 3" key="1">
    <citation type="submission" date="2018-07" db="EMBL/GenBank/DDBJ databases">
        <title>Genomic Encyclopedia of Type Strains, Phase III (KMG-III): the genomes of soil and plant-associated and newly described type strains.</title>
        <authorList>
            <person name="Whitman W."/>
        </authorList>
    </citation>
    <scope>NUCLEOTIDE SEQUENCE [LARGE SCALE GENOMIC DNA]</scope>
    <source>
        <strain evidence="2 3">CECT 8236</strain>
    </source>
</reference>
<comment type="caution">
    <text evidence="2">The sequence shown here is derived from an EMBL/GenBank/DDBJ whole genome shotgun (WGS) entry which is preliminary data.</text>
</comment>
<keyword evidence="3" id="KW-1185">Reference proteome</keyword>
<dbReference type="RefSeq" id="WP_115992743.1">
    <property type="nucleotide sequence ID" value="NZ_QRDY01000005.1"/>
</dbReference>
<accession>A0A3D9IIZ5</accession>
<dbReference type="AlphaFoldDB" id="A0A3D9IIZ5"/>
<evidence type="ECO:0008006" key="4">
    <source>
        <dbReference type="Google" id="ProtNLM"/>
    </source>
</evidence>
<proteinExistence type="predicted"/>
<dbReference type="Proteomes" id="UP000256869">
    <property type="component" value="Unassembled WGS sequence"/>
</dbReference>
<name>A0A3D9IIZ5_9BACL</name>
<organism evidence="2 3">
    <name type="scientific">Cohnella lupini</name>
    <dbReference type="NCBI Taxonomy" id="1294267"/>
    <lineage>
        <taxon>Bacteria</taxon>
        <taxon>Bacillati</taxon>
        <taxon>Bacillota</taxon>
        <taxon>Bacilli</taxon>
        <taxon>Bacillales</taxon>
        <taxon>Paenibacillaceae</taxon>
        <taxon>Cohnella</taxon>
    </lineage>
</organism>
<gene>
    <name evidence="2" type="ORF">DFP95_105137</name>
</gene>
<dbReference type="EMBL" id="QRDY01000005">
    <property type="protein sequence ID" value="RED61708.1"/>
    <property type="molecule type" value="Genomic_DNA"/>
</dbReference>
<sequence>MLREERGSALLLVLFMLFIFTMLGLAVMSASIGGAHRSVAREKDVQSLHLAEKTLTEAVAYIAANYNKRDDITLEQLQEDIEEIQADIEGKTVVSKLNLVSGREAKGIITGVEMMPSQDGQEYVIRLSAEADVDGVIRKLVQDININAYPDFLKYTMGSEADLKLNGAPYFLNGDVYAGVNLRVKNEAEYKYYGSSSTTPTLFPTIAGNIVVEDISRISYCDKTISSCSAYQALNKNDADIQTKVHDILGIALDNLQLKDNKAFVEVNIRESFLDKVMEAVGAKLADRNIYKNEFQAGSGKLIDYLSDNTNINKLGAPRREDFEDDEDGTSDYLDQVSAYIDSLNSEHAASVLHMGNLKLDGKEFKRVKYTVSAKNDRTGSGNGADKAYKSNWFIVNGDFEIDNEIDAPLELRGNILVTGNLKIKGNTSIDATIFALGSTTIEDATIKGMKDGAAAAKELVLLSSGPINIHRVDSFNRISSPYPDQTSINPIIMDAFFYTDQDATLYGVGSAFWIRGGFFAKGNLTINAVTGNAEPDRSDPNHPMIDFVGHSNPKMSRFIIEYNPSIYYNQKVGLPRVKQINLSIGKKRLQTID</sequence>
<dbReference type="OrthoDB" id="2349072at2"/>